<accession>A0A6J5YTN8</accession>
<proteinExistence type="predicted"/>
<evidence type="ECO:0000313" key="1">
    <source>
        <dbReference type="EMBL" id="CAB4332267.1"/>
    </source>
</evidence>
<organism evidence="1">
    <name type="scientific">freshwater metagenome</name>
    <dbReference type="NCBI Taxonomy" id="449393"/>
    <lineage>
        <taxon>unclassified sequences</taxon>
        <taxon>metagenomes</taxon>
        <taxon>ecological metagenomes</taxon>
    </lineage>
</organism>
<protein>
    <submittedName>
        <fullName evidence="1">Unannotated protein</fullName>
    </submittedName>
</protein>
<reference evidence="1" key="1">
    <citation type="submission" date="2020-05" db="EMBL/GenBank/DDBJ databases">
        <authorList>
            <person name="Chiriac C."/>
            <person name="Salcher M."/>
            <person name="Ghai R."/>
            <person name="Kavagutti S V."/>
        </authorList>
    </citation>
    <scope>NUCLEOTIDE SEQUENCE</scope>
</reference>
<gene>
    <name evidence="1" type="ORF">UFOPK3820_00282</name>
</gene>
<dbReference type="AlphaFoldDB" id="A0A6J5YTN8"/>
<sequence length="509" mass="54517">MNMKHLPKYANLIALCLCLASLVAPQAAAATLSITGVPAVAYPGVPFKFKITGISGDNCVLSSPGGKTTPFVLGANGNTVTHTPGNALGSYNFNVHCTNSGQSNFSVEVKASLGTTSQEAATPAAQIPAAAIPDGKSPVSSSNGKIDVTIWPIYYPLTVGYKDCPYSAVKVTKTDGSDFIEGENIEVRVGGRIMIQPSGSRFDGLVSSVNSTRMVVPSPYTKRMPKILSGVIYFCGDSFSQFSNASSPTVAEVQVSLLSMITLQTVLKMNISILPKSPEIIAIDNVRTQCEFGWMQTKFDSNIVLEQIQKPGKIGGITKFKGTLFRHGLLASFDTLEVRAYGEGVMDLGKLLAQATTDANGQFELSFKAVKSFSSTFPSYDFMIPERAEPIGIFSGPFVAFSFNVSLNMNKQGEYSPVLQDWIPTFPSKCLNAYSAYQASYPIGKGSLFQDDRHPVALYAAKKTLYGFKNKKSFQSISDSGSSSGGGRCSVRGYTTKTGKRVSSYTRSC</sequence>
<name>A0A6J5YTN8_9ZZZZ</name>
<dbReference type="EMBL" id="CAESAB010000006">
    <property type="protein sequence ID" value="CAB4332267.1"/>
    <property type="molecule type" value="Genomic_DNA"/>
</dbReference>